<feature type="region of interest" description="Disordered" evidence="1">
    <location>
        <begin position="97"/>
        <end position="146"/>
    </location>
</feature>
<accession>A0A319CTD5</accession>
<protein>
    <submittedName>
        <fullName evidence="2">Uncharacterized protein</fullName>
    </submittedName>
</protein>
<dbReference type="AlphaFoldDB" id="A0A319CTD5"/>
<feature type="compositionally biased region" description="Polar residues" evidence="1">
    <location>
        <begin position="118"/>
        <end position="134"/>
    </location>
</feature>
<feature type="compositionally biased region" description="Polar residues" evidence="1">
    <location>
        <begin position="55"/>
        <end position="67"/>
    </location>
</feature>
<feature type="compositionally biased region" description="Basic residues" evidence="1">
    <location>
        <begin position="106"/>
        <end position="117"/>
    </location>
</feature>
<reference evidence="2 3" key="1">
    <citation type="submission" date="2018-02" db="EMBL/GenBank/DDBJ databases">
        <title>The genomes of Aspergillus section Nigri reveals drivers in fungal speciation.</title>
        <authorList>
            <consortium name="DOE Joint Genome Institute"/>
            <person name="Vesth T.C."/>
            <person name="Nybo J."/>
            <person name="Theobald S."/>
            <person name="Brandl J."/>
            <person name="Frisvad J.C."/>
            <person name="Nielsen K.F."/>
            <person name="Lyhne E.K."/>
            <person name="Kogle M.E."/>
            <person name="Kuo A."/>
            <person name="Riley R."/>
            <person name="Clum A."/>
            <person name="Nolan M."/>
            <person name="Lipzen A."/>
            <person name="Salamov A."/>
            <person name="Henrissat B."/>
            <person name="Wiebenga A."/>
            <person name="De vries R.P."/>
            <person name="Grigoriev I.V."/>
            <person name="Mortensen U.H."/>
            <person name="Andersen M.R."/>
            <person name="Baker S.E."/>
        </authorList>
    </citation>
    <scope>NUCLEOTIDE SEQUENCE [LARGE SCALE GENOMIC DNA]</scope>
    <source>
        <strain evidence="2 3">CBS 707.79</strain>
    </source>
</reference>
<feature type="region of interest" description="Disordered" evidence="1">
    <location>
        <begin position="1"/>
        <end position="79"/>
    </location>
</feature>
<evidence type="ECO:0000313" key="2">
    <source>
        <dbReference type="EMBL" id="PYH87611.1"/>
    </source>
</evidence>
<feature type="compositionally biased region" description="Low complexity" evidence="1">
    <location>
        <begin position="40"/>
        <end position="50"/>
    </location>
</feature>
<keyword evidence="3" id="KW-1185">Reference proteome</keyword>
<name>A0A319CTD5_9EURO</name>
<sequence length="146" mass="15670">MDGRLSEGVTELGLGRSSEQQALEQQLGGYREHQQHHQQHQASKQASSKAPALSTRLSGLPSTSGFKKTSPPFETDPSVATSLAQLAASLATTIIHPPASLQSLGYRHRGRDRRTGRKSSCFSPPTTSVVSRAPTSPPVRRADTDK</sequence>
<evidence type="ECO:0000313" key="3">
    <source>
        <dbReference type="Proteomes" id="UP000247810"/>
    </source>
</evidence>
<dbReference type="VEuPathDB" id="FungiDB:BO71DRAFT_404524"/>
<gene>
    <name evidence="2" type="ORF">BO71DRAFT_404524</name>
</gene>
<dbReference type="EMBL" id="KZ826203">
    <property type="protein sequence ID" value="PYH87611.1"/>
    <property type="molecule type" value="Genomic_DNA"/>
</dbReference>
<evidence type="ECO:0000256" key="1">
    <source>
        <dbReference type="SAM" id="MobiDB-lite"/>
    </source>
</evidence>
<proteinExistence type="predicted"/>
<dbReference type="Proteomes" id="UP000247810">
    <property type="component" value="Unassembled WGS sequence"/>
</dbReference>
<organism evidence="2 3">
    <name type="scientific">Aspergillus ellipticus CBS 707.79</name>
    <dbReference type="NCBI Taxonomy" id="1448320"/>
    <lineage>
        <taxon>Eukaryota</taxon>
        <taxon>Fungi</taxon>
        <taxon>Dikarya</taxon>
        <taxon>Ascomycota</taxon>
        <taxon>Pezizomycotina</taxon>
        <taxon>Eurotiomycetes</taxon>
        <taxon>Eurotiomycetidae</taxon>
        <taxon>Eurotiales</taxon>
        <taxon>Aspergillaceae</taxon>
        <taxon>Aspergillus</taxon>
        <taxon>Aspergillus subgen. Circumdati</taxon>
    </lineage>
</organism>